<protein>
    <submittedName>
        <fullName evidence="1">Uncharacterized protein</fullName>
    </submittedName>
</protein>
<dbReference type="AlphaFoldDB" id="Q2CGK0"/>
<dbReference type="EMBL" id="AAOT01000009">
    <property type="protein sequence ID" value="EAR51718.1"/>
    <property type="molecule type" value="Genomic_DNA"/>
</dbReference>
<evidence type="ECO:0000313" key="2">
    <source>
        <dbReference type="Proteomes" id="UP000003635"/>
    </source>
</evidence>
<dbReference type="HOGENOM" id="CLU_1137235_0_0_5"/>
<dbReference type="STRING" id="314256.OG2516_06631"/>
<reference evidence="1 2" key="1">
    <citation type="journal article" date="2010" name="J. Bacteriol.">
        <title>Genome sequences of Oceanicola granulosus HTCC2516(T) and Oceanicola batsensis HTCC2597(TDelta).</title>
        <authorList>
            <person name="Thrash J.C."/>
            <person name="Cho J.C."/>
            <person name="Vergin K.L."/>
            <person name="Giovannoni S.J."/>
        </authorList>
    </citation>
    <scope>NUCLEOTIDE SEQUENCE [LARGE SCALE GENOMIC DNA]</scope>
    <source>
        <strain evidence="2">ATCC BAA-861 / DSM 15982 / KCTC 12143 / HTCC2516</strain>
    </source>
</reference>
<dbReference type="OrthoDB" id="5771032at2"/>
<keyword evidence="2" id="KW-1185">Reference proteome</keyword>
<gene>
    <name evidence="1" type="ORF">OG2516_06631</name>
</gene>
<name>Q2CGK0_OCEGH</name>
<proteinExistence type="predicted"/>
<evidence type="ECO:0000313" key="1">
    <source>
        <dbReference type="EMBL" id="EAR51718.1"/>
    </source>
</evidence>
<accession>Q2CGK0</accession>
<dbReference type="RefSeq" id="WP_007254852.1">
    <property type="nucleotide sequence ID" value="NZ_CH724107.1"/>
</dbReference>
<comment type="caution">
    <text evidence="1">The sequence shown here is derived from an EMBL/GenBank/DDBJ whole genome shotgun (WGS) entry which is preliminary data.</text>
</comment>
<dbReference type="Proteomes" id="UP000003635">
    <property type="component" value="Unassembled WGS sequence"/>
</dbReference>
<sequence length="232" mass="25671">MSAAEGPESFALEAPRLGVTVRLETPAAVRQLLAATLAGWRIEIGDAEPEIRVSHETRYRLDSEAYTPPRTYSDPVDLLNELLIAIAFTLVQHRPDLTLLHAAAFEDESGSHVVFGERKAGKSVLIAGRAADGATIFTDDMLLWSPHELKFAGLGMSPRLRRPVPPGIIDRLGRRSFIAGRNTCYAAARALRLAPAGRFFSPDRVVDLEPGGRQRLVRFYNVRKRIAQHRIL</sequence>
<organism evidence="1 2">
    <name type="scientific">Oceanicola granulosus (strain ATCC BAA-861 / DSM 15982 / KCTC 12143 / HTCC2516)</name>
    <dbReference type="NCBI Taxonomy" id="314256"/>
    <lineage>
        <taxon>Bacteria</taxon>
        <taxon>Pseudomonadati</taxon>
        <taxon>Pseudomonadota</taxon>
        <taxon>Alphaproteobacteria</taxon>
        <taxon>Rhodobacterales</taxon>
        <taxon>Roseobacteraceae</taxon>
        <taxon>Oceanicola</taxon>
    </lineage>
</organism>